<dbReference type="Pfam" id="PF06479">
    <property type="entry name" value="Ribonuc_2-5A"/>
    <property type="match status" value="1"/>
</dbReference>
<dbReference type="Proteomes" id="UP000018936">
    <property type="component" value="Unassembled WGS sequence"/>
</dbReference>
<dbReference type="PROSITE" id="PS51392">
    <property type="entry name" value="KEN"/>
    <property type="match status" value="1"/>
</dbReference>
<feature type="compositionally biased region" description="Basic and acidic residues" evidence="3">
    <location>
        <begin position="215"/>
        <end position="225"/>
    </location>
</feature>
<keyword evidence="2" id="KW-0067">ATP-binding</keyword>
<dbReference type="GO" id="GO:0004540">
    <property type="term" value="F:RNA nuclease activity"/>
    <property type="evidence" value="ECO:0007669"/>
    <property type="project" value="InterPro"/>
</dbReference>
<feature type="non-terminal residue" evidence="5">
    <location>
        <position position="299"/>
    </location>
</feature>
<evidence type="ECO:0000256" key="1">
    <source>
        <dbReference type="ARBA" id="ARBA00022741"/>
    </source>
</evidence>
<keyword evidence="6" id="KW-1185">Reference proteome</keyword>
<protein>
    <recommendedName>
        <fullName evidence="4">KEN domain-containing protein</fullName>
    </recommendedName>
</protein>
<dbReference type="EMBL" id="AZIM01004273">
    <property type="protein sequence ID" value="ETE60942.1"/>
    <property type="molecule type" value="Genomic_DNA"/>
</dbReference>
<dbReference type="InterPro" id="IPR010513">
    <property type="entry name" value="KEN_dom"/>
</dbReference>
<feature type="region of interest" description="Disordered" evidence="3">
    <location>
        <begin position="208"/>
        <end position="230"/>
    </location>
</feature>
<feature type="domain" description="KEN" evidence="4">
    <location>
        <begin position="52"/>
        <end position="199"/>
    </location>
</feature>
<dbReference type="Gene3D" id="1.20.1440.180">
    <property type="entry name" value="KEN domain"/>
    <property type="match status" value="1"/>
</dbReference>
<dbReference type="GO" id="GO:0006397">
    <property type="term" value="P:mRNA processing"/>
    <property type="evidence" value="ECO:0007669"/>
    <property type="project" value="InterPro"/>
</dbReference>
<comment type="caution">
    <text evidence="5">The sequence shown here is derived from an EMBL/GenBank/DDBJ whole genome shotgun (WGS) entry which is preliminary data.</text>
</comment>
<reference evidence="5 6" key="1">
    <citation type="journal article" date="2013" name="Proc. Natl. Acad. Sci. U.S.A.">
        <title>The king cobra genome reveals dynamic gene evolution and adaptation in the snake venom system.</title>
        <authorList>
            <person name="Vonk F.J."/>
            <person name="Casewell N.R."/>
            <person name="Henkel C.V."/>
            <person name="Heimberg A.M."/>
            <person name="Jansen H.J."/>
            <person name="McCleary R.J."/>
            <person name="Kerkkamp H.M."/>
            <person name="Vos R.A."/>
            <person name="Guerreiro I."/>
            <person name="Calvete J.J."/>
            <person name="Wuster W."/>
            <person name="Woods A.E."/>
            <person name="Logan J.M."/>
            <person name="Harrison R.A."/>
            <person name="Castoe T.A."/>
            <person name="de Koning A.P."/>
            <person name="Pollock D.D."/>
            <person name="Yandell M."/>
            <person name="Calderon D."/>
            <person name="Renjifo C."/>
            <person name="Currier R.B."/>
            <person name="Salgado D."/>
            <person name="Pla D."/>
            <person name="Sanz L."/>
            <person name="Hyder A.S."/>
            <person name="Ribeiro J.M."/>
            <person name="Arntzen J.W."/>
            <person name="van den Thillart G.E."/>
            <person name="Boetzer M."/>
            <person name="Pirovano W."/>
            <person name="Dirks R.P."/>
            <person name="Spaink H.P."/>
            <person name="Duboule D."/>
            <person name="McGlinn E."/>
            <person name="Kini R.M."/>
            <person name="Richardson M.K."/>
        </authorList>
    </citation>
    <scope>NUCLEOTIDE SEQUENCE</scope>
    <source>
        <tissue evidence="5">Blood</tissue>
    </source>
</reference>
<organism evidence="5 6">
    <name type="scientific">Ophiophagus hannah</name>
    <name type="common">King cobra</name>
    <name type="synonym">Naja hannah</name>
    <dbReference type="NCBI Taxonomy" id="8665"/>
    <lineage>
        <taxon>Eukaryota</taxon>
        <taxon>Metazoa</taxon>
        <taxon>Chordata</taxon>
        <taxon>Craniata</taxon>
        <taxon>Vertebrata</taxon>
        <taxon>Euteleostomi</taxon>
        <taxon>Lepidosauria</taxon>
        <taxon>Squamata</taxon>
        <taxon>Bifurcata</taxon>
        <taxon>Unidentata</taxon>
        <taxon>Episquamata</taxon>
        <taxon>Toxicofera</taxon>
        <taxon>Serpentes</taxon>
        <taxon>Colubroidea</taxon>
        <taxon>Elapidae</taxon>
        <taxon>Elapinae</taxon>
        <taxon>Ophiophagus</taxon>
    </lineage>
</organism>
<proteinExistence type="predicted"/>
<evidence type="ECO:0000256" key="3">
    <source>
        <dbReference type="SAM" id="MobiDB-lite"/>
    </source>
</evidence>
<feature type="region of interest" description="Disordered" evidence="3">
    <location>
        <begin position="251"/>
        <end position="299"/>
    </location>
</feature>
<dbReference type="GO" id="GO:0005524">
    <property type="term" value="F:ATP binding"/>
    <property type="evidence" value="ECO:0007669"/>
    <property type="project" value="UniProtKB-KW"/>
</dbReference>
<name>V8NHA3_OPHHA</name>
<evidence type="ECO:0000313" key="5">
    <source>
        <dbReference type="EMBL" id="ETE60942.1"/>
    </source>
</evidence>
<evidence type="ECO:0000259" key="4">
    <source>
        <dbReference type="PROSITE" id="PS51392"/>
    </source>
</evidence>
<sequence length="299" mass="32463">MKLAVLVAMVPKKWVTQPADLIQLVADTDYISFSGGNSSRSKDDLRLSHSLGTRKYSVLRDIGNEIRTAHTTKTDGILKALKCQHDPFMDWQEKIDKEVLESMFCLGKEKGNKKSNKGGKRRYDPGVIDLLKFIRNMAEHYNEKDNKNSMKSPANLTVLCMSLMKWAGAELVDSAVPVVAWPVEPHCGEEKVLKAFALCRITHRLSELADPSDEGGPRESHDQKAGDSASSGVLLVSGADANCCSVSDTAHKSFPPSRDAEGCSLHQGSTTSCARSPPGHATDQGDGLLLRSSAVAKTP</sequence>
<dbReference type="InterPro" id="IPR038357">
    <property type="entry name" value="KEN_sf"/>
</dbReference>
<evidence type="ECO:0000313" key="6">
    <source>
        <dbReference type="Proteomes" id="UP000018936"/>
    </source>
</evidence>
<dbReference type="AlphaFoldDB" id="V8NHA3"/>
<keyword evidence="1" id="KW-0547">Nucleotide-binding</keyword>
<gene>
    <name evidence="5" type="ORF">L345_13310</name>
</gene>
<accession>V8NHA3</accession>
<evidence type="ECO:0000256" key="2">
    <source>
        <dbReference type="ARBA" id="ARBA00022840"/>
    </source>
</evidence>